<proteinExistence type="predicted"/>
<organism evidence="2 3">
    <name type="scientific">Serendipita indica (strain DSM 11827)</name>
    <name type="common">Root endophyte fungus</name>
    <name type="synonym">Piriformospora indica</name>
    <dbReference type="NCBI Taxonomy" id="1109443"/>
    <lineage>
        <taxon>Eukaryota</taxon>
        <taxon>Fungi</taxon>
        <taxon>Dikarya</taxon>
        <taxon>Basidiomycota</taxon>
        <taxon>Agaricomycotina</taxon>
        <taxon>Agaricomycetes</taxon>
        <taxon>Sebacinales</taxon>
        <taxon>Serendipitaceae</taxon>
        <taxon>Serendipita</taxon>
    </lineage>
</organism>
<comment type="caution">
    <text evidence="2">The sequence shown here is derived from an EMBL/GenBank/DDBJ whole genome shotgun (WGS) entry which is preliminary data.</text>
</comment>
<keyword evidence="1" id="KW-0732">Signal</keyword>
<protein>
    <submittedName>
        <fullName evidence="2">Uncharacterized protein</fullName>
    </submittedName>
</protein>
<dbReference type="AlphaFoldDB" id="G4TB46"/>
<feature type="chain" id="PRO_5003468333" evidence="1">
    <location>
        <begin position="17"/>
        <end position="133"/>
    </location>
</feature>
<dbReference type="OrthoDB" id="3225023at2759"/>
<evidence type="ECO:0000313" key="3">
    <source>
        <dbReference type="Proteomes" id="UP000007148"/>
    </source>
</evidence>
<sequence length="133" mass="14273">MKLALTFLLAPGVAVSAVVVTCQTTATICTTQTANEAVANAQLYLDNFGQQPAGADFYLWTGIISGSSNLGTCGVQLRSDAYHPSSVQANITKNVWNIARISAINSCIVQGKQANVAFDDVKRFEGPTIWFWK</sequence>
<accession>G4TB46</accession>
<evidence type="ECO:0000256" key="1">
    <source>
        <dbReference type="SAM" id="SignalP"/>
    </source>
</evidence>
<gene>
    <name evidence="2" type="ORF">PIIN_02410</name>
</gene>
<name>G4TB46_SERID</name>
<dbReference type="Proteomes" id="UP000007148">
    <property type="component" value="Unassembled WGS sequence"/>
</dbReference>
<keyword evidence="3" id="KW-1185">Reference proteome</keyword>
<dbReference type="InParanoid" id="G4TB46"/>
<reference evidence="2 3" key="1">
    <citation type="journal article" date="2011" name="PLoS Pathog.">
        <title>Endophytic Life Strategies Decoded by Genome and Transcriptome Analyses of the Mutualistic Root Symbiont Piriformospora indica.</title>
        <authorList>
            <person name="Zuccaro A."/>
            <person name="Lahrmann U."/>
            <person name="Guldener U."/>
            <person name="Langen G."/>
            <person name="Pfiffi S."/>
            <person name="Biedenkopf D."/>
            <person name="Wong P."/>
            <person name="Samans B."/>
            <person name="Grimm C."/>
            <person name="Basiewicz M."/>
            <person name="Murat C."/>
            <person name="Martin F."/>
            <person name="Kogel K.H."/>
        </authorList>
    </citation>
    <scope>NUCLEOTIDE SEQUENCE [LARGE SCALE GENOMIC DNA]</scope>
    <source>
        <strain evidence="2 3">DSM 11827</strain>
    </source>
</reference>
<feature type="signal peptide" evidence="1">
    <location>
        <begin position="1"/>
        <end position="16"/>
    </location>
</feature>
<evidence type="ECO:0000313" key="2">
    <source>
        <dbReference type="EMBL" id="CCA68547.1"/>
    </source>
</evidence>
<dbReference type="EMBL" id="CAFZ01000035">
    <property type="protein sequence ID" value="CCA68547.1"/>
    <property type="molecule type" value="Genomic_DNA"/>
</dbReference>
<dbReference type="HOGENOM" id="CLU_1918380_0_0_1"/>